<dbReference type="Proteomes" id="UP000031546">
    <property type="component" value="Unassembled WGS sequence"/>
</dbReference>
<evidence type="ECO:0000313" key="3">
    <source>
        <dbReference type="EMBL" id="MDB0581195.1"/>
    </source>
</evidence>
<evidence type="ECO:0000259" key="1">
    <source>
        <dbReference type="Pfam" id="PF02037"/>
    </source>
</evidence>
<dbReference type="Gene3D" id="1.10.720.30">
    <property type="entry name" value="SAP domain"/>
    <property type="match status" value="1"/>
</dbReference>
<comment type="caution">
    <text evidence="2">The sequence shown here is derived from an EMBL/GenBank/DDBJ whole genome shotgun (WGS) entry which is preliminary data.</text>
</comment>
<proteinExistence type="predicted"/>
<evidence type="ECO:0000313" key="4">
    <source>
        <dbReference type="Proteomes" id="UP000031546"/>
    </source>
</evidence>
<evidence type="ECO:0000313" key="5">
    <source>
        <dbReference type="Proteomes" id="UP000527860"/>
    </source>
</evidence>
<dbReference type="SUPFAM" id="SSF68906">
    <property type="entry name" value="SAP domain"/>
    <property type="match status" value="1"/>
</dbReference>
<dbReference type="Proteomes" id="UP000527860">
    <property type="component" value="Unassembled WGS sequence"/>
</dbReference>
<name>A0A0C2DIY1_9STAP</name>
<sequence length="338" mass="39993">MEKLNAVEVLYLHYAVGRTPKDAVKHNFWQEDYHKSAQSLLDDLLDKKALFLENDLKKSLAKKKVPEIKEVLRSNKLKLSGNKEVLIQRLIDNQSVISLSELNLEPVLAISAEYQDLYNSTDFINYAHRNHYIDIFEIYNYYQSSPGKTKHEIIIETMIEKYKMKLDDSTKHDARMLASRISDYYLVELNDITNGYFYLNCSVMVQVMQNIESYRGMLATHGKQTVKNFNLSYLFKIHDKSVQTYKKLFYTNQIKPINIGEDMFSHTQHLPYNDSDKKLVSNFVFYYFKDQEEAEDILKHEIEKQFYCRDRDIPEEKALREIESTESGFKKFIKNIFK</sequence>
<dbReference type="EMBL" id="JXII01000009">
    <property type="protein sequence ID" value="KIH69908.1"/>
    <property type="molecule type" value="Genomic_DNA"/>
</dbReference>
<dbReference type="RefSeq" id="WP_040106549.1">
    <property type="nucleotide sequence ID" value="NZ_JABEVU030000001.1"/>
</dbReference>
<feature type="domain" description="SAP" evidence="1">
    <location>
        <begin position="60"/>
        <end position="92"/>
    </location>
</feature>
<dbReference type="OrthoDB" id="2387205at2"/>
<accession>A0A0C2DIY1</accession>
<dbReference type="EMBL" id="JABEVU030000001">
    <property type="protein sequence ID" value="MDB0581195.1"/>
    <property type="molecule type" value="Genomic_DNA"/>
</dbReference>
<reference evidence="3" key="3">
    <citation type="submission" date="2022-12" db="EMBL/GenBank/DDBJ databases">
        <title>Genome analysis and biological profiling of marine Salinicoccus roseus MOSEL-ME25.</title>
        <authorList>
            <person name="Mirza F.T."/>
            <person name="Xie Y."/>
            <person name="Shinwari Z.K."/>
        </authorList>
    </citation>
    <scope>NUCLEOTIDE SEQUENCE</scope>
    <source>
        <strain evidence="3">MOSEL-ME25</strain>
    </source>
</reference>
<dbReference type="AlphaFoldDB" id="A0A0C2DIY1"/>
<dbReference type="InterPro" id="IPR036361">
    <property type="entry name" value="SAP_dom_sf"/>
</dbReference>
<keyword evidence="5" id="KW-1185">Reference proteome</keyword>
<reference evidence="2 4" key="1">
    <citation type="submission" date="2015-01" db="EMBL/GenBank/DDBJ databases">
        <title>Genome sequences of high lactate-tolerant strain Salinicoccus roseus W12 with industrial interest.</title>
        <authorList>
            <person name="Wang H."/>
            <person name="Yu B."/>
        </authorList>
    </citation>
    <scope>NUCLEOTIDE SEQUENCE [LARGE SCALE GENOMIC DNA]</scope>
    <source>
        <strain evidence="2 4">W12</strain>
    </source>
</reference>
<gene>
    <name evidence="3" type="ORF">F7P68_0011750</name>
    <name evidence="2" type="ORF">SN16_10340</name>
</gene>
<dbReference type="Pfam" id="PF02037">
    <property type="entry name" value="SAP"/>
    <property type="match status" value="1"/>
</dbReference>
<protein>
    <submittedName>
        <fullName evidence="3">SAP domain-containing protein</fullName>
    </submittedName>
</protein>
<dbReference type="GeneID" id="77845954"/>
<evidence type="ECO:0000313" key="2">
    <source>
        <dbReference type="EMBL" id="KIH69908.1"/>
    </source>
</evidence>
<organism evidence="2 4">
    <name type="scientific">Salinicoccus roseus</name>
    <dbReference type="NCBI Taxonomy" id="45670"/>
    <lineage>
        <taxon>Bacteria</taxon>
        <taxon>Bacillati</taxon>
        <taxon>Bacillota</taxon>
        <taxon>Bacilli</taxon>
        <taxon>Bacillales</taxon>
        <taxon>Staphylococcaceae</taxon>
        <taxon>Salinicoccus</taxon>
    </lineage>
</organism>
<dbReference type="InterPro" id="IPR003034">
    <property type="entry name" value="SAP_dom"/>
</dbReference>
<reference evidence="3" key="2">
    <citation type="submission" date="2020-04" db="EMBL/GenBank/DDBJ databases">
        <authorList>
            <person name="Tanveer F."/>
            <person name="Xie Y."/>
            <person name="Shinwari Z.K."/>
        </authorList>
    </citation>
    <scope>NUCLEOTIDE SEQUENCE</scope>
    <source>
        <strain evidence="3">MOSEL-ME25</strain>
    </source>
</reference>
<dbReference type="STRING" id="45670.SN16_10340"/>